<reference evidence="2" key="1">
    <citation type="submission" date="2020-02" db="EMBL/GenBank/DDBJ databases">
        <authorList>
            <person name="Meier V. D."/>
        </authorList>
    </citation>
    <scope>NUCLEOTIDE SEQUENCE</scope>
    <source>
        <strain evidence="2">AVDCRST_MAG14</strain>
    </source>
</reference>
<sequence length="204" mass="23495">MSRKKTLEEKVAAAIGAEFVSVVARLEEERQEYRRRWVLKEKARVGLEDAEAEVRRLHSERISLGRRFWEAYYEKDEVLLSEVETESGTLIRTIEMAEKTLKKAHADFEEADFDKAAEGSRLREKAGAAQGEAERRITALEEALGDALARARRNVEEASQALQDELEAPRLDAVAEERNVREENAAMHRTANPQHPWWLRWLNV</sequence>
<organism evidence="2">
    <name type="scientific">uncultured Rubrobacteraceae bacterium</name>
    <dbReference type="NCBI Taxonomy" id="349277"/>
    <lineage>
        <taxon>Bacteria</taxon>
        <taxon>Bacillati</taxon>
        <taxon>Actinomycetota</taxon>
        <taxon>Rubrobacteria</taxon>
        <taxon>Rubrobacterales</taxon>
        <taxon>Rubrobacteraceae</taxon>
        <taxon>environmental samples</taxon>
    </lineage>
</organism>
<dbReference type="AlphaFoldDB" id="A0A6J4QN34"/>
<accession>A0A6J4QN34</accession>
<gene>
    <name evidence="2" type="ORF">AVDCRST_MAG14-771</name>
</gene>
<feature type="coiled-coil region" evidence="1">
    <location>
        <begin position="40"/>
        <end position="67"/>
    </location>
</feature>
<name>A0A6J4QN34_9ACTN</name>
<protein>
    <recommendedName>
        <fullName evidence="3">Chromosome partition protein smc</fullName>
    </recommendedName>
</protein>
<proteinExistence type="predicted"/>
<keyword evidence="1" id="KW-0175">Coiled coil</keyword>
<evidence type="ECO:0000256" key="1">
    <source>
        <dbReference type="SAM" id="Coils"/>
    </source>
</evidence>
<feature type="coiled-coil region" evidence="1">
    <location>
        <begin position="141"/>
        <end position="168"/>
    </location>
</feature>
<dbReference type="EMBL" id="CADCVG010000034">
    <property type="protein sequence ID" value="CAA9449785.1"/>
    <property type="molecule type" value="Genomic_DNA"/>
</dbReference>
<evidence type="ECO:0008006" key="3">
    <source>
        <dbReference type="Google" id="ProtNLM"/>
    </source>
</evidence>
<evidence type="ECO:0000313" key="2">
    <source>
        <dbReference type="EMBL" id="CAA9449785.1"/>
    </source>
</evidence>